<evidence type="ECO:0000313" key="3">
    <source>
        <dbReference type="Proteomes" id="UP000481852"/>
    </source>
</evidence>
<evidence type="ECO:0008006" key="4">
    <source>
        <dbReference type="Google" id="ProtNLM"/>
    </source>
</evidence>
<gene>
    <name evidence="2" type="ORF">FYJ35_04005</name>
</gene>
<protein>
    <recommendedName>
        <fullName evidence="4">DHHW protein</fullName>
    </recommendedName>
</protein>
<proteinExistence type="predicted"/>
<evidence type="ECO:0000256" key="1">
    <source>
        <dbReference type="SAM" id="Phobius"/>
    </source>
</evidence>
<keyword evidence="1" id="KW-0812">Transmembrane</keyword>
<dbReference type="EMBL" id="VULZ01000003">
    <property type="protein sequence ID" value="MSS14214.1"/>
    <property type="molecule type" value="Genomic_DNA"/>
</dbReference>
<accession>A0A6L5X5R5</accession>
<feature type="transmembrane region" description="Helical" evidence="1">
    <location>
        <begin position="21"/>
        <end position="38"/>
    </location>
</feature>
<dbReference type="Pfam" id="PF14286">
    <property type="entry name" value="DHHW"/>
    <property type="match status" value="1"/>
</dbReference>
<keyword evidence="1" id="KW-1133">Transmembrane helix</keyword>
<evidence type="ECO:0000313" key="2">
    <source>
        <dbReference type="EMBL" id="MSS14214.1"/>
    </source>
</evidence>
<dbReference type="RefSeq" id="WP_154523550.1">
    <property type="nucleotide sequence ID" value="NZ_VULZ01000003.1"/>
</dbReference>
<dbReference type="InterPro" id="IPR025945">
    <property type="entry name" value="DHHW"/>
</dbReference>
<keyword evidence="3" id="KW-1185">Reference proteome</keyword>
<sequence length="389" mass="43975">MKFQKEADWHPSMNRTVSVNVTLMFLVLIFGISAATVIKPQNERSETENRSLAMRPSFSIDTLLSGQFAKDYESYLSDQFIGRDGWITLKTDFELAAGKKDISGVYFAKDGYLIESHEGSFTTDQAKANISLLASFAKKEAEALGADHMTVMIVPNAVDILREKLPAFAQPYDEEAYISQVRAALPDGVFFDTGKILNEHKDEEIYYRTDHHWKTLAAWYVYQAWAKEKGFSVGVYSPVTVTEDFEGTISSKLGIRGRADSIQRYDPAEAEDYYLVYNQSDDVRNSIYDDSFLDKKDKYSYFYGGNYGLIQSKMPESRTGRKLLIIKDSYAHCFAPFTYADFDEVDLLDLRYYNASLSDLIASGGYTDILFLQNASGFAEETSFAKLGT</sequence>
<comment type="caution">
    <text evidence="2">The sequence shown here is derived from an EMBL/GenBank/DDBJ whole genome shotgun (WGS) entry which is preliminary data.</text>
</comment>
<name>A0A6L5X5R5_9FIRM</name>
<keyword evidence="1" id="KW-0472">Membrane</keyword>
<dbReference type="AlphaFoldDB" id="A0A6L5X5R5"/>
<reference evidence="2 3" key="1">
    <citation type="submission" date="2019-08" db="EMBL/GenBank/DDBJ databases">
        <title>In-depth cultivation of the pig gut microbiome towards novel bacterial diversity and tailored functional studies.</title>
        <authorList>
            <person name="Wylensek D."/>
            <person name="Hitch T.C.A."/>
            <person name="Clavel T."/>
        </authorList>
    </citation>
    <scope>NUCLEOTIDE SEQUENCE [LARGE SCALE GENOMIC DNA]</scope>
    <source>
        <strain evidence="2 3">Oil+RF-744-WCA-WT-11</strain>
    </source>
</reference>
<dbReference type="Proteomes" id="UP000481852">
    <property type="component" value="Unassembled WGS sequence"/>
</dbReference>
<organism evidence="2 3">
    <name type="scientific">Porcincola intestinalis</name>
    <dbReference type="NCBI Taxonomy" id="2606632"/>
    <lineage>
        <taxon>Bacteria</taxon>
        <taxon>Bacillati</taxon>
        <taxon>Bacillota</taxon>
        <taxon>Clostridia</taxon>
        <taxon>Lachnospirales</taxon>
        <taxon>Lachnospiraceae</taxon>
        <taxon>Porcincola</taxon>
    </lineage>
</organism>